<evidence type="ECO:0000313" key="2">
    <source>
        <dbReference type="Proteomes" id="UP000282321"/>
    </source>
</evidence>
<protein>
    <recommendedName>
        <fullName evidence="3">DUF494 family protein</fullName>
    </recommendedName>
</protein>
<reference evidence="1 2" key="1">
    <citation type="submission" date="2018-06" db="EMBL/GenBank/DDBJ databases">
        <title>Extensive metabolic versatility and redundancy in microbially diverse, dynamic hydrothermal sediments.</title>
        <authorList>
            <person name="Dombrowski N."/>
            <person name="Teske A."/>
            <person name="Baker B.J."/>
        </authorList>
    </citation>
    <scope>NUCLEOTIDE SEQUENCE [LARGE SCALE GENOMIC DNA]</scope>
    <source>
        <strain evidence="1">B35_G9</strain>
    </source>
</reference>
<evidence type="ECO:0008006" key="3">
    <source>
        <dbReference type="Google" id="ProtNLM"/>
    </source>
</evidence>
<dbReference type="Proteomes" id="UP000282321">
    <property type="component" value="Unassembled WGS sequence"/>
</dbReference>
<gene>
    <name evidence="1" type="ORF">DRP44_03920</name>
</gene>
<name>A0A660S8T4_UNCT6</name>
<sequence>MNRNMVDMILYIKKMELKGIDPENIKNNLLMRGYNGHDVKKAIDRSSKLFINKMTERQLSPYEKAYLTDEAAKYLYQLVYYGILSKEQFESVIDDITNYSQHKVSKDELKLLVSIMLFNENPENLSLGDEFDGLTV</sequence>
<dbReference type="Pfam" id="PF04361">
    <property type="entry name" value="DUF494"/>
    <property type="match status" value="1"/>
</dbReference>
<dbReference type="AlphaFoldDB" id="A0A660S8T4"/>
<organism evidence="1 2">
    <name type="scientific">candidate division TA06 bacterium</name>
    <dbReference type="NCBI Taxonomy" id="2250710"/>
    <lineage>
        <taxon>Bacteria</taxon>
        <taxon>Bacteria division TA06</taxon>
    </lineage>
</organism>
<comment type="caution">
    <text evidence="1">The sequence shown here is derived from an EMBL/GenBank/DDBJ whole genome shotgun (WGS) entry which is preliminary data.</text>
</comment>
<dbReference type="InterPro" id="IPR007456">
    <property type="entry name" value="Smg"/>
</dbReference>
<proteinExistence type="predicted"/>
<accession>A0A660S8T4</accession>
<dbReference type="EMBL" id="QNBC01000040">
    <property type="protein sequence ID" value="RKX66528.1"/>
    <property type="molecule type" value="Genomic_DNA"/>
</dbReference>
<evidence type="ECO:0000313" key="1">
    <source>
        <dbReference type="EMBL" id="RKX66528.1"/>
    </source>
</evidence>